<dbReference type="AlphaFoldDB" id="A0A9W6J5E7"/>
<dbReference type="RefSeq" id="WP_213375111.1">
    <property type="nucleotide sequence ID" value="NZ_BSFJ01000002.1"/>
</dbReference>
<keyword evidence="3" id="KW-1185">Reference proteome</keyword>
<organism evidence="2 3">
    <name type="scientific">Ancylobacter dichloromethanicus</name>
    <dbReference type="NCBI Taxonomy" id="518825"/>
    <lineage>
        <taxon>Bacteria</taxon>
        <taxon>Pseudomonadati</taxon>
        <taxon>Pseudomonadota</taxon>
        <taxon>Alphaproteobacteria</taxon>
        <taxon>Hyphomicrobiales</taxon>
        <taxon>Xanthobacteraceae</taxon>
        <taxon>Ancylobacter</taxon>
    </lineage>
</organism>
<evidence type="ECO:0000313" key="3">
    <source>
        <dbReference type="Proteomes" id="UP001143370"/>
    </source>
</evidence>
<evidence type="ECO:0008006" key="4">
    <source>
        <dbReference type="Google" id="ProtNLM"/>
    </source>
</evidence>
<dbReference type="PANTHER" id="PTHR38441">
    <property type="entry name" value="INTEGRAL MEMBRANE PROTEIN-RELATED"/>
    <property type="match status" value="1"/>
</dbReference>
<name>A0A9W6J5E7_9HYPH</name>
<evidence type="ECO:0000256" key="1">
    <source>
        <dbReference type="SAM" id="Phobius"/>
    </source>
</evidence>
<dbReference type="InterPro" id="IPR007436">
    <property type="entry name" value="DUF485"/>
</dbReference>
<keyword evidence="1" id="KW-0472">Membrane</keyword>
<feature type="transmembrane region" description="Helical" evidence="1">
    <location>
        <begin position="55"/>
        <end position="77"/>
    </location>
</feature>
<dbReference type="EMBL" id="BSFJ01000002">
    <property type="protein sequence ID" value="GLK70146.1"/>
    <property type="molecule type" value="Genomic_DNA"/>
</dbReference>
<sequence>MTIQSVPVHAPAMGASPSSPILTSPSPILTSPKPDWHARTEGMTFRQLIQTKRQIIGWLLGLSLGLFFLTLLLAGYARPFMSTKAFGALNVGYVLVIAIYLVSWGAALLYTLAAHRIFDPLAAAARDAAMREGTR</sequence>
<dbReference type="PANTHER" id="PTHR38441:SF1">
    <property type="entry name" value="MEMBRANE PROTEIN"/>
    <property type="match status" value="1"/>
</dbReference>
<proteinExistence type="predicted"/>
<keyword evidence="1" id="KW-0812">Transmembrane</keyword>
<comment type="caution">
    <text evidence="2">The sequence shown here is derived from an EMBL/GenBank/DDBJ whole genome shotgun (WGS) entry which is preliminary data.</text>
</comment>
<protein>
    <recommendedName>
        <fullName evidence="4">DUF485 domain-containing protein</fullName>
    </recommendedName>
</protein>
<reference evidence="2" key="1">
    <citation type="journal article" date="2014" name="Int. J. Syst. Evol. Microbiol.">
        <title>Complete genome sequence of Corynebacterium casei LMG S-19264T (=DSM 44701T), isolated from a smear-ripened cheese.</title>
        <authorList>
            <consortium name="US DOE Joint Genome Institute (JGI-PGF)"/>
            <person name="Walter F."/>
            <person name="Albersmeier A."/>
            <person name="Kalinowski J."/>
            <person name="Ruckert C."/>
        </authorList>
    </citation>
    <scope>NUCLEOTIDE SEQUENCE</scope>
    <source>
        <strain evidence="2">VKM B-2484</strain>
    </source>
</reference>
<feature type="transmembrane region" description="Helical" evidence="1">
    <location>
        <begin position="89"/>
        <end position="112"/>
    </location>
</feature>
<accession>A0A9W6J5E7</accession>
<evidence type="ECO:0000313" key="2">
    <source>
        <dbReference type="EMBL" id="GLK70146.1"/>
    </source>
</evidence>
<reference evidence="2" key="2">
    <citation type="submission" date="2023-01" db="EMBL/GenBank/DDBJ databases">
        <authorList>
            <person name="Sun Q."/>
            <person name="Evtushenko L."/>
        </authorList>
    </citation>
    <scope>NUCLEOTIDE SEQUENCE</scope>
    <source>
        <strain evidence="2">VKM B-2484</strain>
    </source>
</reference>
<gene>
    <name evidence="2" type="ORF">GCM10017643_02610</name>
</gene>
<keyword evidence="1" id="KW-1133">Transmembrane helix</keyword>
<dbReference type="Pfam" id="PF04341">
    <property type="entry name" value="DUF485"/>
    <property type="match status" value="1"/>
</dbReference>
<dbReference type="Proteomes" id="UP001143370">
    <property type="component" value="Unassembled WGS sequence"/>
</dbReference>